<dbReference type="PROSITE" id="PS00076">
    <property type="entry name" value="PYRIDINE_REDOX_1"/>
    <property type="match status" value="1"/>
</dbReference>
<reference evidence="12" key="1">
    <citation type="journal article" date="2019" name="Int. J. Syst. Evol. Microbiol.">
        <title>The Global Catalogue of Microorganisms (GCM) 10K type strain sequencing project: providing services to taxonomists for standard genome sequencing and annotation.</title>
        <authorList>
            <consortium name="The Broad Institute Genomics Platform"/>
            <consortium name="The Broad Institute Genome Sequencing Center for Infectious Disease"/>
            <person name="Wu L."/>
            <person name="Ma J."/>
        </authorList>
    </citation>
    <scope>NUCLEOTIDE SEQUENCE [LARGE SCALE GENOMIC DNA]</scope>
    <source>
        <strain evidence="12">CCUG 30340</strain>
    </source>
</reference>
<feature type="domain" description="Pyridine nucleotide-disulphide oxidoreductase dimerisation" evidence="9">
    <location>
        <begin position="338"/>
        <end position="446"/>
    </location>
</feature>
<keyword evidence="3 8" id="KW-0285">Flavoprotein</keyword>
<proteinExistence type="inferred from homology"/>
<dbReference type="GO" id="GO:0004362">
    <property type="term" value="F:glutathione-disulfide reductase (NADPH) activity"/>
    <property type="evidence" value="ECO:0007669"/>
    <property type="project" value="UniProtKB-EC"/>
</dbReference>
<keyword evidence="12" id="KW-1185">Reference proteome</keyword>
<gene>
    <name evidence="11" type="primary">gorA</name>
    <name evidence="11" type="ORF">ACFO6Q_14515</name>
</gene>
<evidence type="ECO:0000313" key="11">
    <source>
        <dbReference type="EMBL" id="MFC4821544.1"/>
    </source>
</evidence>
<dbReference type="SUPFAM" id="SSF55424">
    <property type="entry name" value="FAD/NAD-linked reductases, dimerisation (C-terminal) domain"/>
    <property type="match status" value="1"/>
</dbReference>
<evidence type="ECO:0000256" key="7">
    <source>
        <dbReference type="ARBA" id="ARBA00023284"/>
    </source>
</evidence>
<evidence type="ECO:0000259" key="9">
    <source>
        <dbReference type="Pfam" id="PF02852"/>
    </source>
</evidence>
<dbReference type="Gene3D" id="3.50.50.60">
    <property type="entry name" value="FAD/NAD(P)-binding domain"/>
    <property type="match status" value="2"/>
</dbReference>
<dbReference type="NCBIfam" id="NF004776">
    <property type="entry name" value="PRK06116.1"/>
    <property type="match status" value="1"/>
</dbReference>
<dbReference type="Gene3D" id="3.30.390.30">
    <property type="match status" value="1"/>
</dbReference>
<evidence type="ECO:0000256" key="1">
    <source>
        <dbReference type="ARBA" id="ARBA00001974"/>
    </source>
</evidence>
<protein>
    <submittedName>
        <fullName evidence="11">Glutathione-disulfide reductase</fullName>
        <ecNumber evidence="11">1.8.1.7</ecNumber>
    </submittedName>
</protein>
<feature type="domain" description="FAD/NAD(P)-binding" evidence="10">
    <location>
        <begin position="6"/>
        <end position="317"/>
    </location>
</feature>
<dbReference type="EC" id="1.8.1.7" evidence="11"/>
<dbReference type="Proteomes" id="UP001595886">
    <property type="component" value="Unassembled WGS sequence"/>
</dbReference>
<dbReference type="InterPro" id="IPR004099">
    <property type="entry name" value="Pyr_nucl-diS_OxRdtase_dimer"/>
</dbReference>
<evidence type="ECO:0000259" key="10">
    <source>
        <dbReference type="Pfam" id="PF07992"/>
    </source>
</evidence>
<dbReference type="InterPro" id="IPR046952">
    <property type="entry name" value="GSHR/TRXR-like"/>
</dbReference>
<sequence length="459" mass="48535">MKNNAFDLIVIGAGSGGIATAVRAARHGARVVVIETGTLGGTCVNVGCVPKKAMWFAAELAEAQRIARDVGFASTPGALDWHEFVGRRQRYIDNIHASYRQRFAASGIELVNARGRLLAAGRVVAGAEEFTAPHVLVATGARPLRPDVPGGDLGIDSDGFFALRAAPRRVAIVGGGYIAAELSGVLHALGSDTTLFVRRRLLREFDEEATHVLTESMRARGVDVQTGRHVVAARREHDGYALEFEAGEVARGFDELIWATGRQPNSAGLGLAEAGVGLDAQGYVVVDDRQDTPVAGVHALGDVTGRLALTPVAIAAGRKLADRLFGGEPDARLDYDGVPSVVFAHPPLATVGLSEHEARRRHGDSVRVYRVRFRPMLDALAGLEHRTLMKLVCAGSDERVVGIHLVGAGVDEMLQGFAVALKAGARKADFDATVAIHPTGSEELVLMSEPGHAFVGAAN</sequence>
<organism evidence="11 12">
    <name type="scientific">Dokdonella ginsengisoli</name>
    <dbReference type="NCBI Taxonomy" id="363846"/>
    <lineage>
        <taxon>Bacteria</taxon>
        <taxon>Pseudomonadati</taxon>
        <taxon>Pseudomonadota</taxon>
        <taxon>Gammaproteobacteria</taxon>
        <taxon>Lysobacterales</taxon>
        <taxon>Rhodanobacteraceae</taxon>
        <taxon>Dokdonella</taxon>
    </lineage>
</organism>
<dbReference type="Pfam" id="PF02852">
    <property type="entry name" value="Pyr_redox_dim"/>
    <property type="match status" value="1"/>
</dbReference>
<keyword evidence="6" id="KW-1015">Disulfide bond</keyword>
<dbReference type="InterPro" id="IPR016156">
    <property type="entry name" value="FAD/NAD-linked_Rdtase_dimer_sf"/>
</dbReference>
<evidence type="ECO:0000256" key="2">
    <source>
        <dbReference type="ARBA" id="ARBA00007532"/>
    </source>
</evidence>
<evidence type="ECO:0000256" key="5">
    <source>
        <dbReference type="ARBA" id="ARBA00023002"/>
    </source>
</evidence>
<evidence type="ECO:0000256" key="8">
    <source>
        <dbReference type="RuleBase" id="RU003691"/>
    </source>
</evidence>
<dbReference type="InterPro" id="IPR036188">
    <property type="entry name" value="FAD/NAD-bd_sf"/>
</dbReference>
<keyword evidence="5 8" id="KW-0560">Oxidoreductase</keyword>
<dbReference type="PANTHER" id="PTHR42737:SF2">
    <property type="entry name" value="GLUTATHIONE REDUCTASE"/>
    <property type="match status" value="1"/>
</dbReference>
<evidence type="ECO:0000256" key="3">
    <source>
        <dbReference type="ARBA" id="ARBA00022630"/>
    </source>
</evidence>
<comment type="cofactor">
    <cofactor evidence="1">
        <name>FAD</name>
        <dbReference type="ChEBI" id="CHEBI:57692"/>
    </cofactor>
</comment>
<accession>A0ABV9QYT1</accession>
<evidence type="ECO:0000256" key="4">
    <source>
        <dbReference type="ARBA" id="ARBA00022827"/>
    </source>
</evidence>
<keyword evidence="4 8" id="KW-0274">FAD</keyword>
<dbReference type="PANTHER" id="PTHR42737">
    <property type="entry name" value="GLUTATHIONE REDUCTASE"/>
    <property type="match status" value="1"/>
</dbReference>
<evidence type="ECO:0000313" key="12">
    <source>
        <dbReference type="Proteomes" id="UP001595886"/>
    </source>
</evidence>
<dbReference type="SUPFAM" id="SSF51905">
    <property type="entry name" value="FAD/NAD(P)-binding domain"/>
    <property type="match status" value="1"/>
</dbReference>
<dbReference type="PRINTS" id="PR00368">
    <property type="entry name" value="FADPNR"/>
</dbReference>
<name>A0ABV9QYT1_9GAMM</name>
<comment type="similarity">
    <text evidence="2 8">Belongs to the class-I pyridine nucleotide-disulfide oxidoreductase family.</text>
</comment>
<dbReference type="EMBL" id="JBHSHD010000010">
    <property type="protein sequence ID" value="MFC4821544.1"/>
    <property type="molecule type" value="Genomic_DNA"/>
</dbReference>
<dbReference type="RefSeq" id="WP_380021821.1">
    <property type="nucleotide sequence ID" value="NZ_JBHSHD010000010.1"/>
</dbReference>
<dbReference type="PIRSF" id="PIRSF000350">
    <property type="entry name" value="Mercury_reductase_MerA"/>
    <property type="match status" value="1"/>
</dbReference>
<dbReference type="Pfam" id="PF07992">
    <property type="entry name" value="Pyr_redox_2"/>
    <property type="match status" value="1"/>
</dbReference>
<dbReference type="PRINTS" id="PR00411">
    <property type="entry name" value="PNDRDTASEI"/>
</dbReference>
<keyword evidence="7 8" id="KW-0676">Redox-active center</keyword>
<dbReference type="InterPro" id="IPR001100">
    <property type="entry name" value="Pyr_nuc-diS_OxRdtase"/>
</dbReference>
<dbReference type="InterPro" id="IPR023753">
    <property type="entry name" value="FAD/NAD-binding_dom"/>
</dbReference>
<evidence type="ECO:0000256" key="6">
    <source>
        <dbReference type="ARBA" id="ARBA00023157"/>
    </source>
</evidence>
<comment type="caution">
    <text evidence="11">The sequence shown here is derived from an EMBL/GenBank/DDBJ whole genome shotgun (WGS) entry which is preliminary data.</text>
</comment>
<dbReference type="InterPro" id="IPR012999">
    <property type="entry name" value="Pyr_OxRdtase_I_AS"/>
</dbReference>